<accession>A0ABT9DEB7</accession>
<dbReference type="NCBIfam" id="TIGR00296">
    <property type="entry name" value="TIGR00296 family protein"/>
    <property type="match status" value="1"/>
</dbReference>
<dbReference type="InterPro" id="IPR036071">
    <property type="entry name" value="AMMECR1_dom_sf"/>
</dbReference>
<dbReference type="InterPro" id="IPR027485">
    <property type="entry name" value="AMMECR1_N"/>
</dbReference>
<dbReference type="Gene3D" id="3.30.700.20">
    <property type="entry name" value="Hypothetical protein ph0010, domain 1"/>
    <property type="match status" value="1"/>
</dbReference>
<dbReference type="InterPro" id="IPR023473">
    <property type="entry name" value="AMMECR1"/>
</dbReference>
<organism evidence="3 4">
    <name type="scientific">Actinotalea lenta</name>
    <dbReference type="NCBI Taxonomy" id="3064654"/>
    <lineage>
        <taxon>Bacteria</taxon>
        <taxon>Bacillati</taxon>
        <taxon>Actinomycetota</taxon>
        <taxon>Actinomycetes</taxon>
        <taxon>Micrococcales</taxon>
        <taxon>Cellulomonadaceae</taxon>
        <taxon>Actinotalea</taxon>
    </lineage>
</organism>
<evidence type="ECO:0000256" key="1">
    <source>
        <dbReference type="SAM" id="MobiDB-lite"/>
    </source>
</evidence>
<dbReference type="PROSITE" id="PS51112">
    <property type="entry name" value="AMMECR1"/>
    <property type="match status" value="1"/>
</dbReference>
<evidence type="ECO:0000313" key="4">
    <source>
        <dbReference type="Proteomes" id="UP001232536"/>
    </source>
</evidence>
<evidence type="ECO:0000259" key="2">
    <source>
        <dbReference type="PROSITE" id="PS51112"/>
    </source>
</evidence>
<dbReference type="InterPro" id="IPR027623">
    <property type="entry name" value="AmmeMemoSam_A"/>
</dbReference>
<dbReference type="InterPro" id="IPR002733">
    <property type="entry name" value="AMMECR1_domain"/>
</dbReference>
<keyword evidence="4" id="KW-1185">Reference proteome</keyword>
<feature type="domain" description="AMMECR1" evidence="2">
    <location>
        <begin position="26"/>
        <end position="208"/>
    </location>
</feature>
<dbReference type="PANTHER" id="PTHR13016:SF0">
    <property type="entry name" value="AMME SYNDROME CANDIDATE GENE 1 PROTEIN"/>
    <property type="match status" value="1"/>
</dbReference>
<comment type="caution">
    <text evidence="3">The sequence shown here is derived from an EMBL/GenBank/DDBJ whole genome shotgun (WGS) entry which is preliminary data.</text>
</comment>
<dbReference type="Gene3D" id="3.30.1490.150">
    <property type="entry name" value="Hypothetical protein ph0010, domain 2"/>
    <property type="match status" value="1"/>
</dbReference>
<dbReference type="RefSeq" id="WP_304601464.1">
    <property type="nucleotide sequence ID" value="NZ_JAUQYP010000001.1"/>
</dbReference>
<sequence length="208" mass="22296">MPLWRSTPPGTPEDDPREPRPLPSPQDLRVLLGTARRAVAAAAGLRPGPEPDPTTLPPVCSQTWASFVTLTQAGRLRGCIGSLEPRRALVEDVAQNARAAATRDPRFPPVAPEELDDLEIEVSVLGPVVPLPVTGRADALDRLHPGMGAVLRYGGRRGTLLPQVWSRVAGAEEFLDVLLAKAGLPPGFWSEQVELATYGVVEVREGET</sequence>
<reference evidence="3 4" key="1">
    <citation type="submission" date="2023-07" db="EMBL/GenBank/DDBJ databases">
        <title>Description of novel actinomycetes strains, isolated from tidal flat sediment.</title>
        <authorList>
            <person name="Lu C."/>
        </authorList>
    </citation>
    <scope>NUCLEOTIDE SEQUENCE [LARGE SCALE GENOMIC DNA]</scope>
    <source>
        <strain evidence="3 4">SYSU T00b441</strain>
    </source>
</reference>
<gene>
    <name evidence="3" type="primary">amrA</name>
    <name evidence="3" type="ORF">Q6348_11710</name>
</gene>
<dbReference type="PANTHER" id="PTHR13016">
    <property type="entry name" value="AMMECR1 HOMOLOG"/>
    <property type="match status" value="1"/>
</dbReference>
<protein>
    <submittedName>
        <fullName evidence="3">AmmeMemoRadiSam system protein A</fullName>
    </submittedName>
</protein>
<evidence type="ECO:0000313" key="3">
    <source>
        <dbReference type="EMBL" id="MDO8107861.1"/>
    </source>
</evidence>
<dbReference type="NCBIfam" id="TIGR04335">
    <property type="entry name" value="AmmeMemoSam_A"/>
    <property type="match status" value="1"/>
</dbReference>
<feature type="region of interest" description="Disordered" evidence="1">
    <location>
        <begin position="1"/>
        <end position="26"/>
    </location>
</feature>
<dbReference type="EMBL" id="JAUQYP010000001">
    <property type="protein sequence ID" value="MDO8107861.1"/>
    <property type="molecule type" value="Genomic_DNA"/>
</dbReference>
<dbReference type="Pfam" id="PF01871">
    <property type="entry name" value="AMMECR1"/>
    <property type="match status" value="1"/>
</dbReference>
<dbReference type="SUPFAM" id="SSF143447">
    <property type="entry name" value="AMMECR1-like"/>
    <property type="match status" value="1"/>
</dbReference>
<proteinExistence type="predicted"/>
<name>A0ABT9DEB7_9CELL</name>
<dbReference type="Proteomes" id="UP001232536">
    <property type="component" value="Unassembled WGS sequence"/>
</dbReference>